<feature type="compositionally biased region" description="Polar residues" evidence="1">
    <location>
        <begin position="280"/>
        <end position="290"/>
    </location>
</feature>
<dbReference type="PANTHER" id="PTHR19303">
    <property type="entry name" value="TRANSPOSON"/>
    <property type="match status" value="1"/>
</dbReference>
<dbReference type="OrthoDB" id="6277218at2759"/>
<dbReference type="PANTHER" id="PTHR19303:SF74">
    <property type="entry name" value="POGO TRANSPOSABLE ELEMENT WITH KRAB DOMAIN"/>
    <property type="match status" value="1"/>
</dbReference>
<dbReference type="EnsemblMetazoa" id="HelroT171453">
    <property type="protein sequence ID" value="HelroP171453"/>
    <property type="gene ID" value="HelroG171453"/>
</dbReference>
<dbReference type="Proteomes" id="UP000015101">
    <property type="component" value="Unassembled WGS sequence"/>
</dbReference>
<name>T1F4A9_HELRO</name>
<dbReference type="InParanoid" id="T1F4A9"/>
<reference evidence="4" key="3">
    <citation type="submission" date="2015-06" db="UniProtKB">
        <authorList>
            <consortium name="EnsemblMetazoa"/>
        </authorList>
    </citation>
    <scope>IDENTIFICATION</scope>
</reference>
<feature type="domain" description="DDE-1" evidence="2">
    <location>
        <begin position="96"/>
        <end position="238"/>
    </location>
</feature>
<evidence type="ECO:0000313" key="3">
    <source>
        <dbReference type="EMBL" id="ESO05782.1"/>
    </source>
</evidence>
<dbReference type="AlphaFoldDB" id="T1F4A9"/>
<evidence type="ECO:0000313" key="5">
    <source>
        <dbReference type="Proteomes" id="UP000015101"/>
    </source>
</evidence>
<dbReference type="CTD" id="20203658"/>
<dbReference type="OMA" id="THEQEQM"/>
<proteinExistence type="predicted"/>
<evidence type="ECO:0000313" key="4">
    <source>
        <dbReference type="EnsemblMetazoa" id="HelroP171453"/>
    </source>
</evidence>
<dbReference type="RefSeq" id="XP_009016415.1">
    <property type="nucleotide sequence ID" value="XM_009018167.1"/>
</dbReference>
<dbReference type="eggNOG" id="KOG3105">
    <property type="taxonomic scope" value="Eukaryota"/>
</dbReference>
<organism evidence="4 5">
    <name type="scientific">Helobdella robusta</name>
    <name type="common">Californian leech</name>
    <dbReference type="NCBI Taxonomy" id="6412"/>
    <lineage>
        <taxon>Eukaryota</taxon>
        <taxon>Metazoa</taxon>
        <taxon>Spiralia</taxon>
        <taxon>Lophotrochozoa</taxon>
        <taxon>Annelida</taxon>
        <taxon>Clitellata</taxon>
        <taxon>Hirudinea</taxon>
        <taxon>Rhynchobdellida</taxon>
        <taxon>Glossiphoniidae</taxon>
        <taxon>Helobdella</taxon>
    </lineage>
</organism>
<reference evidence="3 5" key="2">
    <citation type="journal article" date="2013" name="Nature">
        <title>Insights into bilaterian evolution from three spiralian genomes.</title>
        <authorList>
            <person name="Simakov O."/>
            <person name="Marletaz F."/>
            <person name="Cho S.J."/>
            <person name="Edsinger-Gonzales E."/>
            <person name="Havlak P."/>
            <person name="Hellsten U."/>
            <person name="Kuo D.H."/>
            <person name="Larsson T."/>
            <person name="Lv J."/>
            <person name="Arendt D."/>
            <person name="Savage R."/>
            <person name="Osoegawa K."/>
            <person name="de Jong P."/>
            <person name="Grimwood J."/>
            <person name="Chapman J.A."/>
            <person name="Shapiro H."/>
            <person name="Aerts A."/>
            <person name="Otillar R.P."/>
            <person name="Terry A.Y."/>
            <person name="Boore J.L."/>
            <person name="Grigoriev I.V."/>
            <person name="Lindberg D.R."/>
            <person name="Seaver E.C."/>
            <person name="Weisblat D.A."/>
            <person name="Putnam N.H."/>
            <person name="Rokhsar D.S."/>
        </authorList>
    </citation>
    <scope>NUCLEOTIDE SEQUENCE</scope>
</reference>
<gene>
    <name evidence="4" type="primary">20203658</name>
    <name evidence="3" type="ORF">HELRODRAFT_171453</name>
</gene>
<dbReference type="GeneID" id="20203658"/>
<feature type="compositionally biased region" description="Polar residues" evidence="1">
    <location>
        <begin position="241"/>
        <end position="259"/>
    </location>
</feature>
<sequence>MAYQLAVRNKIDNNCKISLRKPEGTSIARAIGFNKESVMMFFDLLEAEYAKHRYFSNRIFNVDESGLSVVQSKLTNVIGMKGKKQIGALTAAERGRLVTIIACMSAGGNFVPPMMFFPRTNWTDLLMKRAPPGAIGRCHPSGWVQSHLFTEWFSHFIDHTNPTSESPVLLVLDGLYSHTRNLDVIIKAKENHVTIICLPSHTTHKLQPLDRTFMGPLKTYYSEEVRQAFRTEKRGPHHNAAISNKKQVDQHQLGTSKQCLISEKSENKDETSSDEEDTGSLISSGSSNTLDLIGQEVPEDNDADCLFCGEIIKTSKSGKLWVQCMSKYV</sequence>
<evidence type="ECO:0000259" key="2">
    <source>
        <dbReference type="Pfam" id="PF03184"/>
    </source>
</evidence>
<keyword evidence="5" id="KW-1185">Reference proteome</keyword>
<accession>T1F4A9</accession>
<protein>
    <recommendedName>
        <fullName evidence="2">DDE-1 domain-containing protein</fullName>
    </recommendedName>
</protein>
<feature type="region of interest" description="Disordered" evidence="1">
    <location>
        <begin position="233"/>
        <end position="292"/>
    </location>
</feature>
<dbReference type="KEGG" id="hro:HELRODRAFT_171453"/>
<dbReference type="EMBL" id="KB096325">
    <property type="protein sequence ID" value="ESO05782.1"/>
    <property type="molecule type" value="Genomic_DNA"/>
</dbReference>
<dbReference type="HOGENOM" id="CLU_013929_2_0_1"/>
<dbReference type="Pfam" id="PF03184">
    <property type="entry name" value="DDE_1"/>
    <property type="match status" value="1"/>
</dbReference>
<dbReference type="InterPro" id="IPR050863">
    <property type="entry name" value="CenT-Element_Derived"/>
</dbReference>
<dbReference type="GO" id="GO:0003676">
    <property type="term" value="F:nucleic acid binding"/>
    <property type="evidence" value="ECO:0007669"/>
    <property type="project" value="InterPro"/>
</dbReference>
<evidence type="ECO:0000256" key="1">
    <source>
        <dbReference type="SAM" id="MobiDB-lite"/>
    </source>
</evidence>
<dbReference type="EMBL" id="AMQM01003876">
    <property type="status" value="NOT_ANNOTATED_CDS"/>
    <property type="molecule type" value="Genomic_DNA"/>
</dbReference>
<reference evidence="5" key="1">
    <citation type="submission" date="2012-12" db="EMBL/GenBank/DDBJ databases">
        <authorList>
            <person name="Hellsten U."/>
            <person name="Grimwood J."/>
            <person name="Chapman J.A."/>
            <person name="Shapiro H."/>
            <person name="Aerts A."/>
            <person name="Otillar R.P."/>
            <person name="Terry A.Y."/>
            <person name="Boore J.L."/>
            <person name="Simakov O."/>
            <person name="Marletaz F."/>
            <person name="Cho S.-J."/>
            <person name="Edsinger-Gonzales E."/>
            <person name="Havlak P."/>
            <person name="Kuo D.-H."/>
            <person name="Larsson T."/>
            <person name="Lv J."/>
            <person name="Arendt D."/>
            <person name="Savage R."/>
            <person name="Osoegawa K."/>
            <person name="de Jong P."/>
            <person name="Lindberg D.R."/>
            <person name="Seaver E.C."/>
            <person name="Weisblat D.A."/>
            <person name="Putnam N.H."/>
            <person name="Grigoriev I.V."/>
            <person name="Rokhsar D.S."/>
        </authorList>
    </citation>
    <scope>NUCLEOTIDE SEQUENCE</scope>
</reference>
<dbReference type="InterPro" id="IPR004875">
    <property type="entry name" value="DDE_SF_endonuclease_dom"/>
</dbReference>